<comment type="caution">
    <text evidence="1">The sequence shown here is derived from an EMBL/GenBank/DDBJ whole genome shotgun (WGS) entry which is preliminary data.</text>
</comment>
<dbReference type="EMBL" id="JABSTR010000011">
    <property type="protein sequence ID" value="KAH9382531.1"/>
    <property type="molecule type" value="Genomic_DNA"/>
</dbReference>
<evidence type="ECO:0000313" key="2">
    <source>
        <dbReference type="Proteomes" id="UP000821853"/>
    </source>
</evidence>
<reference evidence="1 2" key="1">
    <citation type="journal article" date="2020" name="Cell">
        <title>Large-Scale Comparative Analyses of Tick Genomes Elucidate Their Genetic Diversity and Vector Capacities.</title>
        <authorList>
            <consortium name="Tick Genome and Microbiome Consortium (TIGMIC)"/>
            <person name="Jia N."/>
            <person name="Wang J."/>
            <person name="Shi W."/>
            <person name="Du L."/>
            <person name="Sun Y."/>
            <person name="Zhan W."/>
            <person name="Jiang J.F."/>
            <person name="Wang Q."/>
            <person name="Zhang B."/>
            <person name="Ji P."/>
            <person name="Bell-Sakyi L."/>
            <person name="Cui X.M."/>
            <person name="Yuan T.T."/>
            <person name="Jiang B.G."/>
            <person name="Yang W.F."/>
            <person name="Lam T.T."/>
            <person name="Chang Q.C."/>
            <person name="Ding S.J."/>
            <person name="Wang X.J."/>
            <person name="Zhu J.G."/>
            <person name="Ruan X.D."/>
            <person name="Zhao L."/>
            <person name="Wei J.T."/>
            <person name="Ye R.Z."/>
            <person name="Que T.C."/>
            <person name="Du C.H."/>
            <person name="Zhou Y.H."/>
            <person name="Cheng J.X."/>
            <person name="Dai P.F."/>
            <person name="Guo W.B."/>
            <person name="Han X.H."/>
            <person name="Huang E.J."/>
            <person name="Li L.F."/>
            <person name="Wei W."/>
            <person name="Gao Y.C."/>
            <person name="Liu J.Z."/>
            <person name="Shao H.Z."/>
            <person name="Wang X."/>
            <person name="Wang C.C."/>
            <person name="Yang T.C."/>
            <person name="Huo Q.B."/>
            <person name="Li W."/>
            <person name="Chen H.Y."/>
            <person name="Chen S.E."/>
            <person name="Zhou L.G."/>
            <person name="Ni X.B."/>
            <person name="Tian J.H."/>
            <person name="Sheng Y."/>
            <person name="Liu T."/>
            <person name="Pan Y.S."/>
            <person name="Xia L.Y."/>
            <person name="Li J."/>
            <person name="Zhao F."/>
            <person name="Cao W.C."/>
        </authorList>
    </citation>
    <scope>NUCLEOTIDE SEQUENCE [LARGE SCALE GENOMIC DNA]</scope>
    <source>
        <strain evidence="1">HaeL-2018</strain>
    </source>
</reference>
<keyword evidence="2" id="KW-1185">Reference proteome</keyword>
<organism evidence="1 2">
    <name type="scientific">Haemaphysalis longicornis</name>
    <name type="common">Bush tick</name>
    <dbReference type="NCBI Taxonomy" id="44386"/>
    <lineage>
        <taxon>Eukaryota</taxon>
        <taxon>Metazoa</taxon>
        <taxon>Ecdysozoa</taxon>
        <taxon>Arthropoda</taxon>
        <taxon>Chelicerata</taxon>
        <taxon>Arachnida</taxon>
        <taxon>Acari</taxon>
        <taxon>Parasitiformes</taxon>
        <taxon>Ixodida</taxon>
        <taxon>Ixodoidea</taxon>
        <taxon>Ixodidae</taxon>
        <taxon>Haemaphysalinae</taxon>
        <taxon>Haemaphysalis</taxon>
    </lineage>
</organism>
<dbReference type="Proteomes" id="UP000821853">
    <property type="component" value="Chromosome 9"/>
</dbReference>
<gene>
    <name evidence="1" type="ORF">HPB48_022363</name>
</gene>
<dbReference type="OrthoDB" id="6503962at2759"/>
<dbReference type="AlphaFoldDB" id="A0A9J6H5C1"/>
<accession>A0A9J6H5C1</accession>
<evidence type="ECO:0000313" key="1">
    <source>
        <dbReference type="EMBL" id="KAH9382531.1"/>
    </source>
</evidence>
<proteinExistence type="predicted"/>
<name>A0A9J6H5C1_HAELO</name>
<sequence length="219" mass="24286">MPPNSIENARFSVGVCPPENDGSHVFSSRPSYLDALQKSGDVNGFAPKRRYIKASVGKAGKSKLVSVPRVLTERALFVSRLDPATTAADIRDDLAATLPEIEVTCTKLPSRYATYASFHVSVKAEQFDLINEANVWPVGCIFRPFWVGVIFDVVMLPETWFSCEHDVFHKPGYQSYFMNRTDRRKGGVSALTSDNPNCELQPEFSAATPDYETLVLQSS</sequence>
<protein>
    <submittedName>
        <fullName evidence="1">Uncharacterized protein</fullName>
    </submittedName>
</protein>
<dbReference type="VEuPathDB" id="VectorBase:HLOH_043700"/>